<evidence type="ECO:0000313" key="5">
    <source>
        <dbReference type="Proteomes" id="UP000041254"/>
    </source>
</evidence>
<feature type="compositionally biased region" description="Polar residues" evidence="2">
    <location>
        <begin position="356"/>
        <end position="378"/>
    </location>
</feature>
<feature type="region of interest" description="Disordered" evidence="2">
    <location>
        <begin position="1"/>
        <end position="34"/>
    </location>
</feature>
<feature type="compositionally biased region" description="Basic and acidic residues" evidence="2">
    <location>
        <begin position="387"/>
        <end position="397"/>
    </location>
</feature>
<accession>A0A0G4GYB8</accession>
<evidence type="ECO:0000256" key="1">
    <source>
        <dbReference type="ARBA" id="ARBA00023125"/>
    </source>
</evidence>
<gene>
    <name evidence="4" type="ORF">Vbra_19082</name>
</gene>
<name>A0A0G4GYB8_VITBC</name>
<dbReference type="PROSITE" id="PS51253">
    <property type="entry name" value="HTH_CENPB"/>
    <property type="match status" value="1"/>
</dbReference>
<dbReference type="InterPro" id="IPR009057">
    <property type="entry name" value="Homeodomain-like_sf"/>
</dbReference>
<dbReference type="AlphaFoldDB" id="A0A0G4GYB8"/>
<dbReference type="OrthoDB" id="125347at2759"/>
<dbReference type="Gene3D" id="1.10.10.60">
    <property type="entry name" value="Homeodomain-like"/>
    <property type="match status" value="1"/>
</dbReference>
<dbReference type="PhylomeDB" id="A0A0G4GYB8"/>
<protein>
    <recommendedName>
        <fullName evidence="3">HTH CENPB-type domain-containing protein</fullName>
    </recommendedName>
</protein>
<dbReference type="InterPro" id="IPR006600">
    <property type="entry name" value="HTH_CenpB_DNA-bd_dom"/>
</dbReference>
<evidence type="ECO:0000256" key="2">
    <source>
        <dbReference type="SAM" id="MobiDB-lite"/>
    </source>
</evidence>
<evidence type="ECO:0000259" key="3">
    <source>
        <dbReference type="PROSITE" id="PS51253"/>
    </source>
</evidence>
<dbReference type="EMBL" id="CDMY01000878">
    <property type="protein sequence ID" value="CEM36121.1"/>
    <property type="molecule type" value="Genomic_DNA"/>
</dbReference>
<proteinExistence type="predicted"/>
<evidence type="ECO:0000313" key="4">
    <source>
        <dbReference type="EMBL" id="CEM36121.1"/>
    </source>
</evidence>
<dbReference type="SUPFAM" id="SSF46689">
    <property type="entry name" value="Homeodomain-like"/>
    <property type="match status" value="1"/>
</dbReference>
<keyword evidence="1" id="KW-0238">DNA-binding</keyword>
<dbReference type="Proteomes" id="UP000041254">
    <property type="component" value="Unassembled WGS sequence"/>
</dbReference>
<sequence length="481" mass="52167">MSTSDNTHPQALGVNFPPDVGPSNDHYDVTEGAHSQVGGGMMAAAPVNEHHDGRHTQAGGGDEMVSFAAAELDRQTGHVAVNVVAGPPTLSLSGHNDEQTSSHVQTCLPPQISIGVPVASPPPPPPPAAAAAAGGHFYYEHDSEPITDIHHAVAQPHPDHASPFPPSPPRTRQRAQSLPPRSLQGEISVGERQQLVDEFDQRKQSGGEPISMPQFAKEKGIPLWKFKQWYYPIKKQREEGKQVADPTKKRNRQPKYAQIEDEIRKWMADHDDPVSIPTKDIKAKAFQIANQLSISGFKASDPWVGDVKRRYQQGQVAGEPDAVQVADGFIGRGSNDATNVYSADAQPAAAVDQQSEQRWQPSEGRNTMSMEASVSGQTGERPPAKIPRSDNRSHRDAPPSVVLSHSYAETAFSITADDHRSDIQEVDDISDLSTCDPSEEDMRQQTEVIPGSSLSASEFATLYSLSVPSIGDVCVFTLLYR</sequence>
<feature type="region of interest" description="Disordered" evidence="2">
    <location>
        <begin position="344"/>
        <end position="400"/>
    </location>
</feature>
<reference evidence="4 5" key="1">
    <citation type="submission" date="2014-11" db="EMBL/GenBank/DDBJ databases">
        <authorList>
            <person name="Zhu J."/>
            <person name="Qi W."/>
            <person name="Song R."/>
        </authorList>
    </citation>
    <scope>NUCLEOTIDE SEQUENCE [LARGE SCALE GENOMIC DNA]</scope>
</reference>
<feature type="region of interest" description="Disordered" evidence="2">
    <location>
        <begin position="155"/>
        <end position="191"/>
    </location>
</feature>
<feature type="domain" description="HTH CENPB-type" evidence="3">
    <location>
        <begin position="247"/>
        <end position="317"/>
    </location>
</feature>
<dbReference type="InParanoid" id="A0A0G4GYB8"/>
<organism evidence="4 5">
    <name type="scientific">Vitrella brassicaformis (strain CCMP3155)</name>
    <dbReference type="NCBI Taxonomy" id="1169540"/>
    <lineage>
        <taxon>Eukaryota</taxon>
        <taxon>Sar</taxon>
        <taxon>Alveolata</taxon>
        <taxon>Colpodellida</taxon>
        <taxon>Vitrellaceae</taxon>
        <taxon>Vitrella</taxon>
    </lineage>
</organism>
<dbReference type="VEuPathDB" id="CryptoDB:Vbra_19082"/>
<dbReference type="GO" id="GO:0003677">
    <property type="term" value="F:DNA binding"/>
    <property type="evidence" value="ECO:0007669"/>
    <property type="project" value="UniProtKB-KW"/>
</dbReference>
<feature type="compositionally biased region" description="Low complexity" evidence="2">
    <location>
        <begin position="344"/>
        <end position="354"/>
    </location>
</feature>
<keyword evidence="5" id="KW-1185">Reference proteome</keyword>